<dbReference type="EMBL" id="JBHSRF010000004">
    <property type="protein sequence ID" value="MFC6080459.1"/>
    <property type="molecule type" value="Genomic_DNA"/>
</dbReference>
<dbReference type="Proteomes" id="UP001596137">
    <property type="component" value="Unassembled WGS sequence"/>
</dbReference>
<evidence type="ECO:0000313" key="1">
    <source>
        <dbReference type="EMBL" id="MFC6080459.1"/>
    </source>
</evidence>
<sequence>MMVRLTAGAEATIRTATAGTVLGYDRGRFRKDNVYRLGDGETSVRFVGCPGGAAVFNGIVLTTGPRTIGLEVVADGHLRRVTVTAYGS</sequence>
<comment type="caution">
    <text evidence="1">The sequence shown here is derived from an EMBL/GenBank/DDBJ whole genome shotgun (WGS) entry which is preliminary data.</text>
</comment>
<accession>A0ABW1NCS0</accession>
<name>A0ABW1NCS0_9ACTN</name>
<dbReference type="RefSeq" id="WP_380747239.1">
    <property type="nucleotide sequence ID" value="NZ_JBHSRF010000004.1"/>
</dbReference>
<organism evidence="1 2">
    <name type="scientific">Sphaerisporangium aureirubrum</name>
    <dbReference type="NCBI Taxonomy" id="1544736"/>
    <lineage>
        <taxon>Bacteria</taxon>
        <taxon>Bacillati</taxon>
        <taxon>Actinomycetota</taxon>
        <taxon>Actinomycetes</taxon>
        <taxon>Streptosporangiales</taxon>
        <taxon>Streptosporangiaceae</taxon>
        <taxon>Sphaerisporangium</taxon>
    </lineage>
</organism>
<reference evidence="2" key="1">
    <citation type="journal article" date="2019" name="Int. J. Syst. Evol. Microbiol.">
        <title>The Global Catalogue of Microorganisms (GCM) 10K type strain sequencing project: providing services to taxonomists for standard genome sequencing and annotation.</title>
        <authorList>
            <consortium name="The Broad Institute Genomics Platform"/>
            <consortium name="The Broad Institute Genome Sequencing Center for Infectious Disease"/>
            <person name="Wu L."/>
            <person name="Ma J."/>
        </authorList>
    </citation>
    <scope>NUCLEOTIDE SEQUENCE [LARGE SCALE GENOMIC DNA]</scope>
    <source>
        <strain evidence="2">JCM 30346</strain>
    </source>
</reference>
<proteinExistence type="predicted"/>
<keyword evidence="2" id="KW-1185">Reference proteome</keyword>
<evidence type="ECO:0000313" key="2">
    <source>
        <dbReference type="Proteomes" id="UP001596137"/>
    </source>
</evidence>
<protein>
    <submittedName>
        <fullName evidence="1">Uncharacterized protein</fullName>
    </submittedName>
</protein>
<gene>
    <name evidence="1" type="ORF">ACFP1K_04775</name>
</gene>